<dbReference type="PROSITE" id="PS50011">
    <property type="entry name" value="PROTEIN_KINASE_DOM"/>
    <property type="match status" value="1"/>
</dbReference>
<protein>
    <recommendedName>
        <fullName evidence="1">non-specific serine/threonine protein kinase</fullName>
        <ecNumber evidence="1">2.7.11.1</ecNumber>
    </recommendedName>
</protein>
<dbReference type="Gene3D" id="1.10.510.10">
    <property type="entry name" value="Transferase(Phosphotransferase) domain 1"/>
    <property type="match status" value="1"/>
</dbReference>
<dbReference type="InterPro" id="IPR011009">
    <property type="entry name" value="Kinase-like_dom_sf"/>
</dbReference>
<dbReference type="PANTHER" id="PTHR43289:SF6">
    <property type="entry name" value="SERINE_THREONINE-PROTEIN KINASE NEKL-3"/>
    <property type="match status" value="1"/>
</dbReference>
<keyword evidence="2" id="KW-0723">Serine/threonine-protein kinase</keyword>
<keyword evidence="3" id="KW-0808">Transferase</keyword>
<evidence type="ECO:0000256" key="2">
    <source>
        <dbReference type="ARBA" id="ARBA00022527"/>
    </source>
</evidence>
<dbReference type="Pfam" id="PF00069">
    <property type="entry name" value="Pkinase"/>
    <property type="match status" value="1"/>
</dbReference>
<evidence type="ECO:0000256" key="1">
    <source>
        <dbReference type="ARBA" id="ARBA00012513"/>
    </source>
</evidence>
<dbReference type="InterPro" id="IPR000719">
    <property type="entry name" value="Prot_kinase_dom"/>
</dbReference>
<feature type="region of interest" description="Disordered" evidence="8">
    <location>
        <begin position="150"/>
        <end position="180"/>
    </location>
</feature>
<feature type="region of interest" description="Disordered" evidence="8">
    <location>
        <begin position="1"/>
        <end position="28"/>
    </location>
</feature>
<dbReference type="EMBL" id="LFBV01000006">
    <property type="protein sequence ID" value="OKH92698.1"/>
    <property type="molecule type" value="Genomic_DNA"/>
</dbReference>
<dbReference type="InterPro" id="IPR017441">
    <property type="entry name" value="Protein_kinase_ATP_BS"/>
</dbReference>
<dbReference type="PANTHER" id="PTHR43289">
    <property type="entry name" value="MITOGEN-ACTIVATED PROTEIN KINASE KINASE KINASE 20-RELATED"/>
    <property type="match status" value="1"/>
</dbReference>
<proteinExistence type="predicted"/>
<dbReference type="PROSITE" id="PS00107">
    <property type="entry name" value="PROTEIN_KINASE_ATP"/>
    <property type="match status" value="1"/>
</dbReference>
<sequence length="180" mass="18587">MTRGPSGDGQERGGGAPGGDPAGGGVPERLVGGRYRLLSALGEGGMGTVWHARDEALHREVAVKEVRAPAGLPAAEAARPHTRLEREAWAAARVSHRGVVTVHDVAVDGGRPWIVREPVRGLALSDVLDAEGPLPPPRAARIGAEVLNAPRAADGAGVPHRDIKPGTPGRGGRRTRAGRP</sequence>
<dbReference type="Proteomes" id="UP000186455">
    <property type="component" value="Unassembled WGS sequence"/>
</dbReference>
<evidence type="ECO:0000313" key="11">
    <source>
        <dbReference type="Proteomes" id="UP000186455"/>
    </source>
</evidence>
<dbReference type="SMART" id="SM00220">
    <property type="entry name" value="S_TKc"/>
    <property type="match status" value="1"/>
</dbReference>
<evidence type="ECO:0000256" key="4">
    <source>
        <dbReference type="ARBA" id="ARBA00022741"/>
    </source>
</evidence>
<feature type="binding site" evidence="7">
    <location>
        <position position="64"/>
    </location>
    <ligand>
        <name>ATP</name>
        <dbReference type="ChEBI" id="CHEBI:30616"/>
    </ligand>
</feature>
<accession>A0A1Q4V4C5</accession>
<dbReference type="GO" id="GO:0005524">
    <property type="term" value="F:ATP binding"/>
    <property type="evidence" value="ECO:0007669"/>
    <property type="project" value="UniProtKB-UniRule"/>
</dbReference>
<dbReference type="CDD" id="cd14014">
    <property type="entry name" value="STKc_PknB_like"/>
    <property type="match status" value="1"/>
</dbReference>
<evidence type="ECO:0000256" key="6">
    <source>
        <dbReference type="ARBA" id="ARBA00022840"/>
    </source>
</evidence>
<dbReference type="AlphaFoldDB" id="A0A1Q4V4C5"/>
<evidence type="ECO:0000256" key="5">
    <source>
        <dbReference type="ARBA" id="ARBA00022777"/>
    </source>
</evidence>
<keyword evidence="5" id="KW-0418">Kinase</keyword>
<dbReference type="GO" id="GO:0004674">
    <property type="term" value="F:protein serine/threonine kinase activity"/>
    <property type="evidence" value="ECO:0007669"/>
    <property type="project" value="UniProtKB-KW"/>
</dbReference>
<feature type="compositionally biased region" description="Gly residues" evidence="8">
    <location>
        <begin position="12"/>
        <end position="26"/>
    </location>
</feature>
<evidence type="ECO:0000256" key="8">
    <source>
        <dbReference type="SAM" id="MobiDB-lite"/>
    </source>
</evidence>
<keyword evidence="6 7" id="KW-0067">ATP-binding</keyword>
<name>A0A1Q4V4C5_9ACTN</name>
<feature type="compositionally biased region" description="Basic residues" evidence="8">
    <location>
        <begin position="171"/>
        <end position="180"/>
    </location>
</feature>
<reference evidence="10 11" key="1">
    <citation type="submission" date="2015-06" db="EMBL/GenBank/DDBJ databases">
        <title>Cloning and characterization of the uncialamcin biosynthetic gene cluster.</title>
        <authorList>
            <person name="Yan X."/>
            <person name="Huang T."/>
            <person name="Ge H."/>
            <person name="Shen B."/>
        </authorList>
    </citation>
    <scope>NUCLEOTIDE SEQUENCE [LARGE SCALE GENOMIC DNA]</scope>
    <source>
        <strain evidence="10 11">DCA2648</strain>
    </source>
</reference>
<feature type="domain" description="Protein kinase" evidence="9">
    <location>
        <begin position="35"/>
        <end position="180"/>
    </location>
</feature>
<dbReference type="STRING" id="1048205.AB852_24045"/>
<organism evidence="10 11">
    <name type="scientific">Streptomyces uncialis</name>
    <dbReference type="NCBI Taxonomy" id="1048205"/>
    <lineage>
        <taxon>Bacteria</taxon>
        <taxon>Bacillati</taxon>
        <taxon>Actinomycetota</taxon>
        <taxon>Actinomycetes</taxon>
        <taxon>Kitasatosporales</taxon>
        <taxon>Streptomycetaceae</taxon>
        <taxon>Streptomyces</taxon>
    </lineage>
</organism>
<dbReference type="EC" id="2.7.11.1" evidence="1"/>
<evidence type="ECO:0000256" key="3">
    <source>
        <dbReference type="ARBA" id="ARBA00022679"/>
    </source>
</evidence>
<keyword evidence="4 7" id="KW-0547">Nucleotide-binding</keyword>
<evidence type="ECO:0000256" key="7">
    <source>
        <dbReference type="PROSITE-ProRule" id="PRU10141"/>
    </source>
</evidence>
<evidence type="ECO:0000259" key="9">
    <source>
        <dbReference type="PROSITE" id="PS50011"/>
    </source>
</evidence>
<gene>
    <name evidence="10" type="ORF">AB852_24045</name>
</gene>
<comment type="caution">
    <text evidence="10">The sequence shown here is derived from an EMBL/GenBank/DDBJ whole genome shotgun (WGS) entry which is preliminary data.</text>
</comment>
<dbReference type="Gene3D" id="3.30.200.20">
    <property type="entry name" value="Phosphorylase Kinase, domain 1"/>
    <property type="match status" value="1"/>
</dbReference>
<keyword evidence="11" id="KW-1185">Reference proteome</keyword>
<dbReference type="SUPFAM" id="SSF56112">
    <property type="entry name" value="Protein kinase-like (PK-like)"/>
    <property type="match status" value="1"/>
</dbReference>
<evidence type="ECO:0000313" key="10">
    <source>
        <dbReference type="EMBL" id="OKH92698.1"/>
    </source>
</evidence>